<dbReference type="AlphaFoldDB" id="A0A9N9DPT7"/>
<comment type="caution">
    <text evidence="2">The sequence shown here is derived from an EMBL/GenBank/DDBJ whole genome shotgun (WGS) entry which is preliminary data.</text>
</comment>
<dbReference type="OrthoDB" id="2323213at2759"/>
<protein>
    <submittedName>
        <fullName evidence="2">7673_t:CDS:1</fullName>
    </submittedName>
</protein>
<accession>A0A9N9DPT7</accession>
<name>A0A9N9DPT7_9GLOM</name>
<organism evidence="2 3">
    <name type="scientific">Paraglomus brasilianum</name>
    <dbReference type="NCBI Taxonomy" id="144538"/>
    <lineage>
        <taxon>Eukaryota</taxon>
        <taxon>Fungi</taxon>
        <taxon>Fungi incertae sedis</taxon>
        <taxon>Mucoromycota</taxon>
        <taxon>Glomeromycotina</taxon>
        <taxon>Glomeromycetes</taxon>
        <taxon>Paraglomerales</taxon>
        <taxon>Paraglomeraceae</taxon>
        <taxon>Paraglomus</taxon>
    </lineage>
</organism>
<evidence type="ECO:0000313" key="3">
    <source>
        <dbReference type="Proteomes" id="UP000789739"/>
    </source>
</evidence>
<dbReference type="Proteomes" id="UP000789739">
    <property type="component" value="Unassembled WGS sequence"/>
</dbReference>
<keyword evidence="1" id="KW-0732">Signal</keyword>
<feature type="signal peptide" evidence="1">
    <location>
        <begin position="1"/>
        <end position="21"/>
    </location>
</feature>
<evidence type="ECO:0000256" key="1">
    <source>
        <dbReference type="SAM" id="SignalP"/>
    </source>
</evidence>
<sequence length="277" mass="31816">MSNRWIGLYILLSIMLPSALSYNNITYVENEDMLQIWTSWPSYNNGAIIQLLKQVNDTCFEPRIFVRNVYQNGTVFAFTIEYPWPEFNFCRIPNFQPPVEGDVPIQFSVFGNDHSFIPFFRIVNGVYEGRAIIVSGQGEILASEIWLGPYATYIETLFRTPLLRDVNNDEQFYLRFVSGMADRLAWTYVKLSLEPFEIKEIRYGIYDKPIVRGTTSTAFVTVSGSLAAPEVHKISTDNSSQVGSKWEVNVSFLNSDANKPTKYYLIYETSVPPSVYY</sequence>
<gene>
    <name evidence="2" type="ORF">PBRASI_LOCUS9908</name>
</gene>
<evidence type="ECO:0000313" key="2">
    <source>
        <dbReference type="EMBL" id="CAG8643623.1"/>
    </source>
</evidence>
<proteinExistence type="predicted"/>
<dbReference type="EMBL" id="CAJVPI010002453">
    <property type="protein sequence ID" value="CAG8643623.1"/>
    <property type="molecule type" value="Genomic_DNA"/>
</dbReference>
<reference evidence="2" key="1">
    <citation type="submission" date="2021-06" db="EMBL/GenBank/DDBJ databases">
        <authorList>
            <person name="Kallberg Y."/>
            <person name="Tangrot J."/>
            <person name="Rosling A."/>
        </authorList>
    </citation>
    <scope>NUCLEOTIDE SEQUENCE</scope>
    <source>
        <strain evidence="2">BR232B</strain>
    </source>
</reference>
<feature type="chain" id="PRO_5040500113" evidence="1">
    <location>
        <begin position="22"/>
        <end position="277"/>
    </location>
</feature>
<keyword evidence="3" id="KW-1185">Reference proteome</keyword>